<dbReference type="EMBL" id="KK198757">
    <property type="protein sequence ID" value="KCW73195.1"/>
    <property type="molecule type" value="Genomic_DNA"/>
</dbReference>
<dbReference type="AlphaFoldDB" id="A0A059C5H5"/>
<gene>
    <name evidence="1" type="ORF">EUGRSUZ_E01660</name>
</gene>
<dbReference type="Gramene" id="KCW73195">
    <property type="protein sequence ID" value="KCW73195"/>
    <property type="gene ID" value="EUGRSUZ_E01660"/>
</dbReference>
<reference evidence="1" key="1">
    <citation type="submission" date="2013-07" db="EMBL/GenBank/DDBJ databases">
        <title>The genome of Eucalyptus grandis.</title>
        <authorList>
            <person name="Schmutz J."/>
            <person name="Hayes R."/>
            <person name="Myburg A."/>
            <person name="Tuskan G."/>
            <person name="Grattapaglia D."/>
            <person name="Rokhsar D.S."/>
        </authorList>
    </citation>
    <scope>NUCLEOTIDE SEQUENCE</scope>
    <source>
        <tissue evidence="1">Leaf extractions</tissue>
    </source>
</reference>
<dbReference type="InParanoid" id="A0A059C5H5"/>
<proteinExistence type="predicted"/>
<name>A0A059C5H5_EUCGR</name>
<protein>
    <submittedName>
        <fullName evidence="1">Uncharacterized protein</fullName>
    </submittedName>
</protein>
<accession>A0A059C5H5</accession>
<evidence type="ECO:0000313" key="1">
    <source>
        <dbReference type="EMBL" id="KCW73195.1"/>
    </source>
</evidence>
<sequence length="67" mass="7440">MPRRIPQGRLLHHCGQPQFVVALYLEVSKSERVRTPSPWSSCGVPVAWGCTSPTRAILILGKSSLPW</sequence>
<organism evidence="1">
    <name type="scientific">Eucalyptus grandis</name>
    <name type="common">Flooded gum</name>
    <dbReference type="NCBI Taxonomy" id="71139"/>
    <lineage>
        <taxon>Eukaryota</taxon>
        <taxon>Viridiplantae</taxon>
        <taxon>Streptophyta</taxon>
        <taxon>Embryophyta</taxon>
        <taxon>Tracheophyta</taxon>
        <taxon>Spermatophyta</taxon>
        <taxon>Magnoliopsida</taxon>
        <taxon>eudicotyledons</taxon>
        <taxon>Gunneridae</taxon>
        <taxon>Pentapetalae</taxon>
        <taxon>rosids</taxon>
        <taxon>malvids</taxon>
        <taxon>Myrtales</taxon>
        <taxon>Myrtaceae</taxon>
        <taxon>Myrtoideae</taxon>
        <taxon>Eucalypteae</taxon>
        <taxon>Eucalyptus</taxon>
    </lineage>
</organism>